<reference evidence="11 12" key="1">
    <citation type="submission" date="2019-06" db="EMBL/GenBank/DDBJ databases">
        <title>A chromosomal-level reference genome of Carpinus fangiana (Coryloideae, Betulaceae).</title>
        <authorList>
            <person name="Yang X."/>
            <person name="Wang Z."/>
            <person name="Zhang L."/>
            <person name="Hao G."/>
            <person name="Liu J."/>
            <person name="Yang Y."/>
        </authorList>
    </citation>
    <scope>NUCLEOTIDE SEQUENCE [LARGE SCALE GENOMIC DNA]</scope>
    <source>
        <strain evidence="11">Cfa_2016G</strain>
        <tissue evidence="11">Leaf</tissue>
    </source>
</reference>
<dbReference type="InterPro" id="IPR006026">
    <property type="entry name" value="Peptidase_Metallo"/>
</dbReference>
<dbReference type="InterPro" id="IPR024079">
    <property type="entry name" value="MetalloPept_cat_dom_sf"/>
</dbReference>
<feature type="binding site" evidence="7">
    <location>
        <position position="173"/>
    </location>
    <ligand>
        <name>Ca(2+)</name>
        <dbReference type="ChEBI" id="CHEBI:29108"/>
        <label>2</label>
    </ligand>
</feature>
<dbReference type="GO" id="GO:0006508">
    <property type="term" value="P:proteolysis"/>
    <property type="evidence" value="ECO:0007669"/>
    <property type="project" value="UniProtKB-KW"/>
</dbReference>
<dbReference type="GO" id="GO:0030198">
    <property type="term" value="P:extracellular matrix organization"/>
    <property type="evidence" value="ECO:0007669"/>
    <property type="project" value="TreeGrafter"/>
</dbReference>
<proteinExistence type="predicted"/>
<dbReference type="CDD" id="cd04278">
    <property type="entry name" value="ZnMc_MMP"/>
    <property type="match status" value="1"/>
</dbReference>
<dbReference type="SUPFAM" id="SSF55486">
    <property type="entry name" value="Metalloproteases ('zincins'), catalytic domain"/>
    <property type="match status" value="1"/>
</dbReference>
<dbReference type="InterPro" id="IPR021190">
    <property type="entry name" value="Pept_M10A"/>
</dbReference>
<feature type="binding site" evidence="7">
    <location>
        <position position="242"/>
    </location>
    <ligand>
        <name>Zn(2+)</name>
        <dbReference type="ChEBI" id="CHEBI:29105"/>
        <label>2</label>
        <note>catalytic</note>
    </ligand>
</feature>
<evidence type="ECO:0000256" key="1">
    <source>
        <dbReference type="ARBA" id="ARBA00022670"/>
    </source>
</evidence>
<feature type="binding site" description="in inhibited form" evidence="7">
    <location>
        <position position="83"/>
    </location>
    <ligand>
        <name>Zn(2+)</name>
        <dbReference type="ChEBI" id="CHEBI:29105"/>
        <label>2</label>
        <note>catalytic</note>
    </ligand>
</feature>
<keyword evidence="12" id="KW-1185">Reference proteome</keyword>
<feature type="binding site" evidence="7">
    <location>
        <position position="190"/>
    </location>
    <ligand>
        <name>Ca(2+)</name>
        <dbReference type="ChEBI" id="CHEBI:29108"/>
        <label>3</label>
    </ligand>
</feature>
<feature type="binding site" evidence="7">
    <location>
        <position position="236"/>
    </location>
    <ligand>
        <name>Zn(2+)</name>
        <dbReference type="ChEBI" id="CHEBI:29105"/>
        <label>2</label>
        <note>catalytic</note>
    </ligand>
</feature>
<dbReference type="PANTHER" id="PTHR10201:SF213">
    <property type="entry name" value="METALLOENDOPROTEINASE 2-MMP-LIKE"/>
    <property type="match status" value="1"/>
</dbReference>
<name>A0A5N6RDU5_9ROSI</name>
<dbReference type="Pfam" id="PF00413">
    <property type="entry name" value="Peptidase_M10"/>
    <property type="match status" value="1"/>
</dbReference>
<dbReference type="GO" id="GO:0008270">
    <property type="term" value="F:zinc ion binding"/>
    <property type="evidence" value="ECO:0007669"/>
    <property type="project" value="InterPro"/>
</dbReference>
<feature type="binding site" evidence="7">
    <location>
        <position position="183"/>
    </location>
    <ligand>
        <name>Zn(2+)</name>
        <dbReference type="ChEBI" id="CHEBI:29105"/>
        <label>1</label>
    </ligand>
</feature>
<evidence type="ECO:0000256" key="7">
    <source>
        <dbReference type="PIRSR" id="PIRSR621190-2"/>
    </source>
</evidence>
<dbReference type="GO" id="GO:0004222">
    <property type="term" value="F:metalloendopeptidase activity"/>
    <property type="evidence" value="ECO:0007669"/>
    <property type="project" value="InterPro"/>
</dbReference>
<keyword evidence="9" id="KW-0732">Signal</keyword>
<sequence length="287" mass="32238">MATLQPFSLIFSSALLILLLLPLLSAHATNSPNSDDKIASPFDFLKGLQGCQKAVKTYQLNYHLNATGTLDDKTVSTMMMPRCEVPDIINGSNWMHLGKKWHQEGHGSFHTVSHYSFFQKRHKWPPSKYHLTYGFVESTSTKARNAVVQALRTWSSRTHFTFGPEPWSGSNPDILVGFYRWDHGDGNSFDGAGGILAHAFAPQDGRFHYDSDDRWSVGAVKGAFDMQTIALHEIGHNLGLEHSSIREAVMYPYFPPGTTKLRLHPDDIKGTRVLYNMSNGDLRLVQF</sequence>
<feature type="signal peptide" evidence="9">
    <location>
        <begin position="1"/>
        <end position="26"/>
    </location>
</feature>
<dbReference type="SUPFAM" id="SSF47090">
    <property type="entry name" value="PGBD-like"/>
    <property type="match status" value="1"/>
</dbReference>
<keyword evidence="2 7" id="KW-0479">Metal-binding</keyword>
<dbReference type="GO" id="GO:0031012">
    <property type="term" value="C:extracellular matrix"/>
    <property type="evidence" value="ECO:0007669"/>
    <property type="project" value="InterPro"/>
</dbReference>
<dbReference type="InterPro" id="IPR036365">
    <property type="entry name" value="PGBD-like_sf"/>
</dbReference>
<keyword evidence="7" id="KW-0106">Calcium</keyword>
<evidence type="ECO:0000256" key="4">
    <source>
        <dbReference type="ARBA" id="ARBA00022833"/>
    </source>
</evidence>
<feature type="binding site" evidence="7">
    <location>
        <position position="232"/>
    </location>
    <ligand>
        <name>Zn(2+)</name>
        <dbReference type="ChEBI" id="CHEBI:29105"/>
        <label>2</label>
        <note>catalytic</note>
    </ligand>
</feature>
<evidence type="ECO:0000313" key="11">
    <source>
        <dbReference type="EMBL" id="KAE8076057.1"/>
    </source>
</evidence>
<dbReference type="SMART" id="SM00235">
    <property type="entry name" value="ZnMc"/>
    <property type="match status" value="1"/>
</dbReference>
<evidence type="ECO:0000256" key="6">
    <source>
        <dbReference type="PIRSR" id="PIRSR621190-1"/>
    </source>
</evidence>
<dbReference type="PRINTS" id="PR00138">
    <property type="entry name" value="MATRIXIN"/>
</dbReference>
<feature type="chain" id="PRO_5024414641" description="Peptidase metallopeptidase domain-containing protein" evidence="9">
    <location>
        <begin position="27"/>
        <end position="287"/>
    </location>
</feature>
<dbReference type="AlphaFoldDB" id="A0A5N6RDU5"/>
<gene>
    <name evidence="11" type="ORF">FH972_014730</name>
</gene>
<evidence type="ECO:0000256" key="8">
    <source>
        <dbReference type="PIRSR" id="PIRSR621190-5"/>
    </source>
</evidence>
<comment type="cofactor">
    <cofactor evidence="7">
        <name>Ca(2+)</name>
        <dbReference type="ChEBI" id="CHEBI:29108"/>
    </cofactor>
    <text evidence="7">Can bind about 5 Ca(2+) ions per subunit.</text>
</comment>
<evidence type="ECO:0000256" key="3">
    <source>
        <dbReference type="ARBA" id="ARBA00022801"/>
    </source>
</evidence>
<feature type="binding site" evidence="7">
    <location>
        <position position="191"/>
    </location>
    <ligand>
        <name>Ca(2+)</name>
        <dbReference type="ChEBI" id="CHEBI:29108"/>
        <label>3</label>
    </ligand>
</feature>
<dbReference type="OrthoDB" id="406838at2759"/>
<dbReference type="Proteomes" id="UP000327013">
    <property type="component" value="Chromosome 6"/>
</dbReference>
<comment type="cofactor">
    <cofactor evidence="7">
        <name>Zn(2+)</name>
        <dbReference type="ChEBI" id="CHEBI:29105"/>
    </cofactor>
    <text evidence="7">Binds 2 Zn(2+) ions per subunit.</text>
</comment>
<evidence type="ECO:0000256" key="2">
    <source>
        <dbReference type="ARBA" id="ARBA00022723"/>
    </source>
</evidence>
<feature type="active site" evidence="6">
    <location>
        <position position="233"/>
    </location>
</feature>
<dbReference type="PANTHER" id="PTHR10201">
    <property type="entry name" value="MATRIX METALLOPROTEINASE"/>
    <property type="match status" value="1"/>
</dbReference>
<keyword evidence="5" id="KW-0482">Metalloprotease</keyword>
<evidence type="ECO:0000313" key="12">
    <source>
        <dbReference type="Proteomes" id="UP000327013"/>
    </source>
</evidence>
<dbReference type="EMBL" id="CM017326">
    <property type="protein sequence ID" value="KAE8076057.1"/>
    <property type="molecule type" value="Genomic_DNA"/>
</dbReference>
<feature type="short sequence motif" description="Cysteine switch" evidence="8">
    <location>
        <begin position="81"/>
        <end position="112"/>
    </location>
</feature>
<dbReference type="InterPro" id="IPR001818">
    <property type="entry name" value="Pept_M10_metallopeptidase"/>
</dbReference>
<dbReference type="InterPro" id="IPR033739">
    <property type="entry name" value="M10A_MMP"/>
</dbReference>
<keyword evidence="3" id="KW-0378">Hydrolase</keyword>
<accession>A0A5N6RDU5</accession>
<protein>
    <recommendedName>
        <fullName evidence="10">Peptidase metallopeptidase domain-containing protein</fullName>
    </recommendedName>
</protein>
<dbReference type="Gene3D" id="3.40.390.10">
    <property type="entry name" value="Collagenase (Catalytic Domain)"/>
    <property type="match status" value="1"/>
</dbReference>
<evidence type="ECO:0000256" key="5">
    <source>
        <dbReference type="ARBA" id="ARBA00023049"/>
    </source>
</evidence>
<organism evidence="11 12">
    <name type="scientific">Carpinus fangiana</name>
    <dbReference type="NCBI Taxonomy" id="176857"/>
    <lineage>
        <taxon>Eukaryota</taxon>
        <taxon>Viridiplantae</taxon>
        <taxon>Streptophyta</taxon>
        <taxon>Embryophyta</taxon>
        <taxon>Tracheophyta</taxon>
        <taxon>Spermatophyta</taxon>
        <taxon>Magnoliopsida</taxon>
        <taxon>eudicotyledons</taxon>
        <taxon>Gunneridae</taxon>
        <taxon>Pentapetalae</taxon>
        <taxon>rosids</taxon>
        <taxon>fabids</taxon>
        <taxon>Fagales</taxon>
        <taxon>Betulaceae</taxon>
        <taxon>Carpinus</taxon>
    </lineage>
</organism>
<feature type="binding site" evidence="7">
    <location>
        <position position="198"/>
    </location>
    <ligand>
        <name>Zn(2+)</name>
        <dbReference type="ChEBI" id="CHEBI:29105"/>
        <label>1</label>
    </ligand>
</feature>
<keyword evidence="1" id="KW-0645">Protease</keyword>
<keyword evidence="4 7" id="KW-0862">Zinc</keyword>
<feature type="binding site" evidence="7">
    <location>
        <position position="208"/>
    </location>
    <ligand>
        <name>Zn(2+)</name>
        <dbReference type="ChEBI" id="CHEBI:29105"/>
        <label>1</label>
    </ligand>
</feature>
<evidence type="ECO:0000259" key="10">
    <source>
        <dbReference type="SMART" id="SM00235"/>
    </source>
</evidence>
<feature type="binding site" evidence="7">
    <location>
        <position position="250"/>
    </location>
    <ligand>
        <name>Zn(2+)</name>
        <dbReference type="ChEBI" id="CHEBI:29105"/>
        <label>2</label>
        <note>catalytic</note>
    </ligand>
</feature>
<feature type="binding site" evidence="7">
    <location>
        <position position="210"/>
    </location>
    <ligand>
        <name>Ca(2+)</name>
        <dbReference type="ChEBI" id="CHEBI:29108"/>
        <label>3</label>
    </ligand>
</feature>
<dbReference type="GO" id="GO:0030574">
    <property type="term" value="P:collagen catabolic process"/>
    <property type="evidence" value="ECO:0007669"/>
    <property type="project" value="TreeGrafter"/>
</dbReference>
<feature type="domain" description="Peptidase metallopeptidase" evidence="10">
    <location>
        <begin position="120"/>
        <end position="277"/>
    </location>
</feature>
<feature type="binding site" evidence="7">
    <location>
        <position position="185"/>
    </location>
    <ligand>
        <name>Zn(2+)</name>
        <dbReference type="ChEBI" id="CHEBI:29105"/>
        <label>1</label>
    </ligand>
</feature>
<evidence type="ECO:0000256" key="9">
    <source>
        <dbReference type="SAM" id="SignalP"/>
    </source>
</evidence>